<gene>
    <name evidence="1" type="ORF">SHERM_18580</name>
</gene>
<keyword evidence="2" id="KW-1185">Reference proteome</keyword>
<name>A0A9N7N1X0_STRHE</name>
<proteinExistence type="predicted"/>
<reference evidence="1" key="1">
    <citation type="submission" date="2019-12" db="EMBL/GenBank/DDBJ databases">
        <authorList>
            <person name="Scholes J."/>
        </authorList>
    </citation>
    <scope>NUCLEOTIDE SEQUENCE</scope>
</reference>
<dbReference type="AlphaFoldDB" id="A0A9N7N1X0"/>
<organism evidence="1 2">
    <name type="scientific">Striga hermonthica</name>
    <name type="common">Purple witchweed</name>
    <name type="synonym">Buchnera hermonthica</name>
    <dbReference type="NCBI Taxonomy" id="68872"/>
    <lineage>
        <taxon>Eukaryota</taxon>
        <taxon>Viridiplantae</taxon>
        <taxon>Streptophyta</taxon>
        <taxon>Embryophyta</taxon>
        <taxon>Tracheophyta</taxon>
        <taxon>Spermatophyta</taxon>
        <taxon>Magnoliopsida</taxon>
        <taxon>eudicotyledons</taxon>
        <taxon>Gunneridae</taxon>
        <taxon>Pentapetalae</taxon>
        <taxon>asterids</taxon>
        <taxon>lamiids</taxon>
        <taxon>Lamiales</taxon>
        <taxon>Orobanchaceae</taxon>
        <taxon>Buchnereae</taxon>
        <taxon>Striga</taxon>
    </lineage>
</organism>
<evidence type="ECO:0000313" key="2">
    <source>
        <dbReference type="Proteomes" id="UP001153555"/>
    </source>
</evidence>
<accession>A0A9N7N1X0</accession>
<evidence type="ECO:0000313" key="1">
    <source>
        <dbReference type="EMBL" id="CAA0820578.1"/>
    </source>
</evidence>
<feature type="non-terminal residue" evidence="1">
    <location>
        <position position="137"/>
    </location>
</feature>
<feature type="non-terminal residue" evidence="1">
    <location>
        <position position="1"/>
    </location>
</feature>
<dbReference type="Proteomes" id="UP001153555">
    <property type="component" value="Unassembled WGS sequence"/>
</dbReference>
<protein>
    <submittedName>
        <fullName evidence="1">Uncharacterized protein</fullName>
    </submittedName>
</protein>
<dbReference type="EMBL" id="CACSLK010020742">
    <property type="protein sequence ID" value="CAA0820578.1"/>
    <property type="molecule type" value="Genomic_DNA"/>
</dbReference>
<sequence>CVPLCVWRLGKMAVVSTESMMNLSSNVVCNFSGSSRRPLAAASHSPRRRKLSYYSQRVRAISSSFLASLRLCSTVARLSALQNKQQRMKFSAFAIAAGIIRSHPFSHFLYMLFCSCWQICVYLFGQLSRFLGVEVNL</sequence>
<comment type="caution">
    <text evidence="1">The sequence shown here is derived from an EMBL/GenBank/DDBJ whole genome shotgun (WGS) entry which is preliminary data.</text>
</comment>